<dbReference type="HAMAP" id="MF_01486">
    <property type="entry name" value="RecC"/>
    <property type="match status" value="1"/>
</dbReference>
<gene>
    <name evidence="10" type="primary">recC</name>
    <name evidence="12" type="ORF">SAMN05421831_10138</name>
</gene>
<evidence type="ECO:0000256" key="2">
    <source>
        <dbReference type="ARBA" id="ARBA00022741"/>
    </source>
</evidence>
<dbReference type="EMBL" id="FNYH01000001">
    <property type="protein sequence ID" value="SEI37416.1"/>
    <property type="molecule type" value="Genomic_DNA"/>
</dbReference>
<keyword evidence="5 10" id="KW-0347">Helicase</keyword>
<proteinExistence type="inferred from homology"/>
<dbReference type="InterPro" id="IPR041500">
    <property type="entry name" value="RecC_C"/>
</dbReference>
<dbReference type="PANTHER" id="PTHR30591">
    <property type="entry name" value="RECBCD ENZYME SUBUNIT RECC"/>
    <property type="match status" value="1"/>
</dbReference>
<dbReference type="Gene3D" id="1.10.10.990">
    <property type="match status" value="1"/>
</dbReference>
<dbReference type="Pfam" id="PF04257">
    <property type="entry name" value="Exonuc_V_gamma"/>
    <property type="match status" value="1"/>
</dbReference>
<keyword evidence="3 10" id="KW-0227">DNA damage</keyword>
<protein>
    <recommendedName>
        <fullName evidence="10">RecBCD enzyme subunit RecC</fullName>
    </recommendedName>
    <alternativeName>
        <fullName evidence="10">Exonuclease V subunit RecC</fullName>
        <shortName evidence="10">ExoV subunit RecC</shortName>
    </alternativeName>
    <alternativeName>
        <fullName evidence="10">Helicase/nuclease RecBCD subunit RecC</fullName>
    </alternativeName>
</protein>
<dbReference type="GO" id="GO:0000724">
    <property type="term" value="P:double-strand break repair via homologous recombination"/>
    <property type="evidence" value="ECO:0007669"/>
    <property type="project" value="UniProtKB-UniRule"/>
</dbReference>
<dbReference type="STRING" id="64971.SAMN05421831_10138"/>
<keyword evidence="13" id="KW-1185">Reference proteome</keyword>
<keyword evidence="7 10" id="KW-0067">ATP-binding</keyword>
<dbReference type="NCBIfam" id="TIGR01450">
    <property type="entry name" value="recC"/>
    <property type="match status" value="1"/>
</dbReference>
<dbReference type="SUPFAM" id="SSF52540">
    <property type="entry name" value="P-loop containing nucleoside triphosphate hydrolases"/>
    <property type="match status" value="2"/>
</dbReference>
<dbReference type="GO" id="GO:0009338">
    <property type="term" value="C:exodeoxyribonuclease V complex"/>
    <property type="evidence" value="ECO:0007669"/>
    <property type="project" value="InterPro"/>
</dbReference>
<dbReference type="InterPro" id="IPR006697">
    <property type="entry name" value="RecC"/>
</dbReference>
<evidence type="ECO:0000256" key="1">
    <source>
        <dbReference type="ARBA" id="ARBA00022722"/>
    </source>
</evidence>
<evidence type="ECO:0000256" key="6">
    <source>
        <dbReference type="ARBA" id="ARBA00022839"/>
    </source>
</evidence>
<sequence>MYAQACHNTAPLTPGFMVLHSHRMEALRDLVLEWISQHPLAPLENEVFLVQSNGIAQWLKLALAQDEACGIAAAVDIQLPARFFWQVYRAYLGDRQVPKHSPMDKAPLTWRLFQLLPQLSQDPRFAELEAQQALNHQDANARYALAQSLADLFDQYQVYRAHWLQDWQQNRFILQHPMRAQAFPLPEEHQWQAYLWQEVQASLPKYARTNNRAHLHQAFLQTAAKGHLPLNKLPRRVLVFGISSLPVQSVQILQALAKHLQVIICVHNPCRFYWGDLISDQNLVWQLNKQARRQAEHHHVALAPSLPPLSKAPRHPSKFSFHNLADLHQHAHPLLAAWGRQGRDYIHLLEEADHKEAYAHLFQRIDLFDYPPADSMLAVIQEDILELRSLQEIQAQPRNWQAATDHSIRFHSAHTKHREVEILQDQLLALFQQHPDLQPKDVIVMMPQVDTYVAAIQAVFGQVDPQDPRYLPYALADRQHAQHQNLILALESLLNLQEHKCTFSQLFQLLEVPAIRARFGLQEKDLPLIRTWLEQAGARWGLNAHHRKALGLQTEFNQNTWAFALERLWLGYALGDQSQPWQGLYPYADIGGLDAPVLGLLDAWFRRLLSYVQHVQEAREPQAWVSFLHQVLEDFFLAQESSEALLLEHLHQTLDAWLETCQRAEFSQPLPIKLVAHVWLQSLQTDGVAQRFLGGAINFCTLMPMRAIPFQVVCLLGMNEADYPRQRTVQAFDLMALYPQAGDRARRDDDRYLFLEALLSARRHLHISWLGRDAQDNSERMPSVLVGQLRDYIQQGWQLPPELAKHNKSLLDYLTYEHPLQAFSPQYFLQAAHTCDQHSLFSYNPHWRALYTGEMHTQGLPLPHTHAGCLAGESTETKLDLETLSRFFAHPVDYFCRHHLGAPFYYQELIYEDLEPFTLDPLQNYQIRDFLLKQVLSTLIDTNQPHTLSEPEHAPIQQHQIQHSLQQALDQLQGQGRLPCLHFAQPLREAFGYQITQLVENYQEVRRLWFQQDQHPVQVSMAAHTYQAADLAEISLEDAPQAYPELLDWVDALHQDHQGKMARIHLYPHTLATNKDKIFKINSLASFWLEYLALCVQQPQPSFHYLVLALDQTLCWPAMPPQQAQALLHDICSAWQYSQHTPLPLAPRSSMTWLHTYYHKQGDTNEALAQARQVYHAETQIWSRPECAPGSALSEIFPHFEDLQTADEGFVYWTQKLYQPLFAHLKKSLPLTQLLHCNKDA</sequence>
<evidence type="ECO:0000256" key="8">
    <source>
        <dbReference type="ARBA" id="ARBA00023125"/>
    </source>
</evidence>
<evidence type="ECO:0000256" key="4">
    <source>
        <dbReference type="ARBA" id="ARBA00022801"/>
    </source>
</evidence>
<evidence type="ECO:0000256" key="10">
    <source>
        <dbReference type="HAMAP-Rule" id="MF_01486"/>
    </source>
</evidence>
<name>A0A1H6Q6A4_9GAMM</name>
<keyword evidence="4 10" id="KW-0378">Hydrolase</keyword>
<feature type="domain" description="RecC C-terminal" evidence="11">
    <location>
        <begin position="877"/>
        <end position="1156"/>
    </location>
</feature>
<dbReference type="Gene3D" id="3.40.50.300">
    <property type="entry name" value="P-loop containing nucleotide triphosphate hydrolases"/>
    <property type="match status" value="2"/>
</dbReference>
<keyword evidence="9 10" id="KW-0234">DNA repair</keyword>
<comment type="function">
    <text evidence="10">A helicase/nuclease that prepares dsDNA breaks (DSB) for recombinational DNA repair. Binds to DSBs and unwinds DNA via a highly rapid and processive ATP-dependent bidirectional helicase activity. Unwinds dsDNA until it encounters a Chi (crossover hotspot instigator) sequence from the 3' direction. Cuts ssDNA a few nucleotides 3' to the Chi site. The properties and activities of the enzyme are changed at Chi. The Chi-altered holoenzyme produces a long 3'-ssDNA overhang and facilitates RecA-binding to the ssDNA for homologous DNA recombination and repair. Holoenzyme degrades any linearized DNA that is unable to undergo homologous recombination. In the holoenzyme this subunit recognizes the wild-type Chi sequence, and when added to isolated RecB increases its ATP-dependent helicase processivity.</text>
</comment>
<evidence type="ECO:0000256" key="3">
    <source>
        <dbReference type="ARBA" id="ARBA00022763"/>
    </source>
</evidence>
<dbReference type="RefSeq" id="WP_093307645.1">
    <property type="nucleotide sequence ID" value="NZ_FNYH01000001.1"/>
</dbReference>
<evidence type="ECO:0000256" key="7">
    <source>
        <dbReference type="ARBA" id="ARBA00022840"/>
    </source>
</evidence>
<dbReference type="GO" id="GO:0005524">
    <property type="term" value="F:ATP binding"/>
    <property type="evidence" value="ECO:0007669"/>
    <property type="project" value="UniProtKB-UniRule"/>
</dbReference>
<comment type="similarity">
    <text evidence="10">Belongs to the RecC family.</text>
</comment>
<dbReference type="Proteomes" id="UP000242999">
    <property type="component" value="Unassembled WGS sequence"/>
</dbReference>
<dbReference type="GO" id="GO:0003677">
    <property type="term" value="F:DNA binding"/>
    <property type="evidence" value="ECO:0007669"/>
    <property type="project" value="UniProtKB-UniRule"/>
</dbReference>
<dbReference type="AlphaFoldDB" id="A0A1H6Q6A4"/>
<keyword evidence="6 10" id="KW-0269">Exonuclease</keyword>
<accession>A0A1H6Q6A4</accession>
<evidence type="ECO:0000313" key="13">
    <source>
        <dbReference type="Proteomes" id="UP000242999"/>
    </source>
</evidence>
<dbReference type="PIRSF" id="PIRSF000980">
    <property type="entry name" value="RecC"/>
    <property type="match status" value="1"/>
</dbReference>
<keyword evidence="2 10" id="KW-0547">Nucleotide-binding</keyword>
<reference evidence="13" key="1">
    <citation type="submission" date="2016-10" db="EMBL/GenBank/DDBJ databases">
        <authorList>
            <person name="Varghese N."/>
            <person name="Submissions S."/>
        </authorList>
    </citation>
    <scope>NUCLEOTIDE SEQUENCE [LARGE SCALE GENOMIC DNA]</scope>
    <source>
        <strain evidence="13">DSM 7165</strain>
    </source>
</reference>
<comment type="miscellaneous">
    <text evidence="10">In the RecBCD complex, RecB has a slow 3'-5' helicase, an exonuclease activity and loads RecA onto ssDNA, RecD has a fast 5'-3' helicase activity, while RecC stimulates the ATPase and processivity of the RecB helicase and contributes to recognition of the Chi site.</text>
</comment>
<evidence type="ECO:0000256" key="5">
    <source>
        <dbReference type="ARBA" id="ARBA00022806"/>
    </source>
</evidence>
<dbReference type="SUPFAM" id="SSF52980">
    <property type="entry name" value="Restriction endonuclease-like"/>
    <property type="match status" value="1"/>
</dbReference>
<evidence type="ECO:0000259" key="11">
    <source>
        <dbReference type="Pfam" id="PF17946"/>
    </source>
</evidence>
<dbReference type="InterPro" id="IPR013986">
    <property type="entry name" value="DExx_box_DNA_helicase_dom_sf"/>
</dbReference>
<comment type="subunit">
    <text evidence="10">Heterotrimer of RecB, RecC and RecD. All subunits contribute to DNA-binding.</text>
</comment>
<evidence type="ECO:0000256" key="9">
    <source>
        <dbReference type="ARBA" id="ARBA00023204"/>
    </source>
</evidence>
<keyword evidence="1 10" id="KW-0540">Nuclease</keyword>
<evidence type="ECO:0000313" key="12">
    <source>
        <dbReference type="EMBL" id="SEI37416.1"/>
    </source>
</evidence>
<dbReference type="InterPro" id="IPR027417">
    <property type="entry name" value="P-loop_NTPase"/>
</dbReference>
<dbReference type="Gene3D" id="1.10.10.160">
    <property type="match status" value="1"/>
</dbReference>
<dbReference type="InterPro" id="IPR011335">
    <property type="entry name" value="Restrct_endonuc-II-like"/>
</dbReference>
<dbReference type="GO" id="GO:0003678">
    <property type="term" value="F:DNA helicase activity"/>
    <property type="evidence" value="ECO:0007669"/>
    <property type="project" value="UniProtKB-UniRule"/>
</dbReference>
<keyword evidence="8 10" id="KW-0238">DNA-binding</keyword>
<dbReference type="PANTHER" id="PTHR30591:SF1">
    <property type="entry name" value="RECBCD ENZYME SUBUNIT RECC"/>
    <property type="match status" value="1"/>
</dbReference>
<dbReference type="Pfam" id="PF17946">
    <property type="entry name" value="RecC_C"/>
    <property type="match status" value="1"/>
</dbReference>
<dbReference type="GO" id="GO:0008854">
    <property type="term" value="F:exodeoxyribonuclease V activity"/>
    <property type="evidence" value="ECO:0007669"/>
    <property type="project" value="InterPro"/>
</dbReference>
<dbReference type="Gene3D" id="3.40.50.10930">
    <property type="match status" value="1"/>
</dbReference>
<dbReference type="OrthoDB" id="9762834at2"/>
<organism evidence="12 13">
    <name type="scientific">Allopseudospirillum japonicum</name>
    <dbReference type="NCBI Taxonomy" id="64971"/>
    <lineage>
        <taxon>Bacteria</taxon>
        <taxon>Pseudomonadati</taxon>
        <taxon>Pseudomonadota</taxon>
        <taxon>Gammaproteobacteria</taxon>
        <taxon>Oceanospirillales</taxon>
        <taxon>Oceanospirillaceae</taxon>
        <taxon>Allopseudospirillum</taxon>
    </lineage>
</organism>